<dbReference type="InterPro" id="IPR000340">
    <property type="entry name" value="Dual-sp_phosphatase_cat-dom"/>
</dbReference>
<evidence type="ECO:0000256" key="3">
    <source>
        <dbReference type="ARBA" id="ARBA00022801"/>
    </source>
</evidence>
<comment type="similarity">
    <text evidence="1">Belongs to the protein-tyrosine phosphatase family. Non-receptor class dual specificity subfamily.</text>
</comment>
<dbReference type="InterPro" id="IPR000387">
    <property type="entry name" value="Tyr_Pase_dom"/>
</dbReference>
<dbReference type="InterPro" id="IPR016130">
    <property type="entry name" value="Tyr_Pase_AS"/>
</dbReference>
<evidence type="ECO:0000256" key="5">
    <source>
        <dbReference type="SAM" id="MobiDB-lite"/>
    </source>
</evidence>
<keyword evidence="3" id="KW-0378">Hydrolase</keyword>
<sequence length="262" mass="30807">MFDKFGLLEPYRPQSEIISINNNSIWLGDYSAALDIVNLKVNNIKSVLSIIHSMDVKYKEVNHKIINIKDKPDIDIFQYFELTNEFIEQALQQGSILVHCSMGISRSPAIVIAYIMMKFKYPFSKAYHIVRKKRPIICPNFGFSFQLKQYERICIQPKIMPEVVYKEFKCPPIQQFRSISLRHQPQQQFINSQRQNEQQQQQCNTNSSQSANSERKTIHQKIKQKGRKLPKLQPQINFVSYNMIKEFAEKLKTSRLNQIKCN</sequence>
<reference evidence="8" key="1">
    <citation type="submission" date="2021-01" db="EMBL/GenBank/DDBJ databases">
        <authorList>
            <consortium name="Genoscope - CEA"/>
            <person name="William W."/>
        </authorList>
    </citation>
    <scope>NUCLEOTIDE SEQUENCE</scope>
</reference>
<dbReference type="PANTHER" id="PTHR10159:SF519">
    <property type="entry name" value="DUAL SPECIFICITY PROTEIN PHOSPHATASE MPK3"/>
    <property type="match status" value="1"/>
</dbReference>
<comment type="caution">
    <text evidence="8">The sequence shown here is derived from an EMBL/GenBank/DDBJ whole genome shotgun (WGS) entry which is preliminary data.</text>
</comment>
<dbReference type="EC" id="3.1.3.48" evidence="2"/>
<accession>A0A8S1LVH9</accession>
<proteinExistence type="inferred from homology"/>
<dbReference type="AlphaFoldDB" id="A0A8S1LVH9"/>
<keyword evidence="9" id="KW-1185">Reference proteome</keyword>
<name>A0A8S1LVH9_9CILI</name>
<organism evidence="8 9">
    <name type="scientific">Paramecium sonneborni</name>
    <dbReference type="NCBI Taxonomy" id="65129"/>
    <lineage>
        <taxon>Eukaryota</taxon>
        <taxon>Sar</taxon>
        <taxon>Alveolata</taxon>
        <taxon>Ciliophora</taxon>
        <taxon>Intramacronucleata</taxon>
        <taxon>Oligohymenophorea</taxon>
        <taxon>Peniculida</taxon>
        <taxon>Parameciidae</taxon>
        <taxon>Paramecium</taxon>
    </lineage>
</organism>
<evidence type="ECO:0000256" key="4">
    <source>
        <dbReference type="ARBA" id="ARBA00022912"/>
    </source>
</evidence>
<evidence type="ECO:0000256" key="2">
    <source>
        <dbReference type="ARBA" id="ARBA00013064"/>
    </source>
</evidence>
<dbReference type="GO" id="GO:0017017">
    <property type="term" value="F:MAP kinase tyrosine/serine/threonine phosphatase activity"/>
    <property type="evidence" value="ECO:0007669"/>
    <property type="project" value="TreeGrafter"/>
</dbReference>
<dbReference type="PROSITE" id="PS50054">
    <property type="entry name" value="TYR_PHOSPHATASE_DUAL"/>
    <property type="match status" value="1"/>
</dbReference>
<dbReference type="GO" id="GO:0008330">
    <property type="term" value="F:protein tyrosine/threonine phosphatase activity"/>
    <property type="evidence" value="ECO:0007669"/>
    <property type="project" value="TreeGrafter"/>
</dbReference>
<dbReference type="OrthoDB" id="2017893at2759"/>
<gene>
    <name evidence="8" type="ORF">PSON_ATCC_30995.1.T0250365</name>
</gene>
<evidence type="ECO:0000259" key="7">
    <source>
        <dbReference type="PROSITE" id="PS50056"/>
    </source>
</evidence>
<evidence type="ECO:0000313" key="9">
    <source>
        <dbReference type="Proteomes" id="UP000692954"/>
    </source>
</evidence>
<feature type="domain" description="Tyrosine-protein phosphatase" evidence="6">
    <location>
        <begin position="17"/>
        <end position="156"/>
    </location>
</feature>
<dbReference type="GO" id="GO:0043409">
    <property type="term" value="P:negative regulation of MAPK cascade"/>
    <property type="evidence" value="ECO:0007669"/>
    <property type="project" value="TreeGrafter"/>
</dbReference>
<dbReference type="EMBL" id="CAJJDN010000025">
    <property type="protein sequence ID" value="CAD8069603.1"/>
    <property type="molecule type" value="Genomic_DNA"/>
</dbReference>
<dbReference type="SMART" id="SM00404">
    <property type="entry name" value="PTPc_motif"/>
    <property type="match status" value="1"/>
</dbReference>
<dbReference type="GO" id="GO:0005737">
    <property type="term" value="C:cytoplasm"/>
    <property type="evidence" value="ECO:0007669"/>
    <property type="project" value="TreeGrafter"/>
</dbReference>
<protein>
    <recommendedName>
        <fullName evidence="2">protein-tyrosine-phosphatase</fullName>
        <ecNumber evidence="2">3.1.3.48</ecNumber>
    </recommendedName>
</protein>
<dbReference type="InterPro" id="IPR020422">
    <property type="entry name" value="TYR_PHOSPHATASE_DUAL_dom"/>
</dbReference>
<feature type="compositionally biased region" description="Basic residues" evidence="5">
    <location>
        <begin position="218"/>
        <end position="229"/>
    </location>
</feature>
<evidence type="ECO:0000256" key="1">
    <source>
        <dbReference type="ARBA" id="ARBA00008601"/>
    </source>
</evidence>
<dbReference type="Proteomes" id="UP000692954">
    <property type="component" value="Unassembled WGS sequence"/>
</dbReference>
<dbReference type="CDD" id="cd14498">
    <property type="entry name" value="DSP"/>
    <property type="match status" value="1"/>
</dbReference>
<dbReference type="PROSITE" id="PS00383">
    <property type="entry name" value="TYR_PHOSPHATASE_1"/>
    <property type="match status" value="1"/>
</dbReference>
<keyword evidence="4" id="KW-0904">Protein phosphatase</keyword>
<feature type="domain" description="Tyrosine specific protein phosphatases" evidence="7">
    <location>
        <begin position="77"/>
        <end position="135"/>
    </location>
</feature>
<dbReference type="InterPro" id="IPR003595">
    <property type="entry name" value="Tyr_Pase_cat"/>
</dbReference>
<dbReference type="PANTHER" id="PTHR10159">
    <property type="entry name" value="DUAL SPECIFICITY PROTEIN PHOSPHATASE"/>
    <property type="match status" value="1"/>
</dbReference>
<feature type="compositionally biased region" description="Low complexity" evidence="5">
    <location>
        <begin position="187"/>
        <end position="212"/>
    </location>
</feature>
<dbReference type="Pfam" id="PF00782">
    <property type="entry name" value="DSPc"/>
    <property type="match status" value="1"/>
</dbReference>
<feature type="region of interest" description="Disordered" evidence="5">
    <location>
        <begin position="187"/>
        <end position="229"/>
    </location>
</feature>
<evidence type="ECO:0000313" key="8">
    <source>
        <dbReference type="EMBL" id="CAD8069603.1"/>
    </source>
</evidence>
<evidence type="ECO:0000259" key="6">
    <source>
        <dbReference type="PROSITE" id="PS50054"/>
    </source>
</evidence>
<dbReference type="SMART" id="SM00195">
    <property type="entry name" value="DSPc"/>
    <property type="match status" value="1"/>
</dbReference>
<dbReference type="PROSITE" id="PS50056">
    <property type="entry name" value="TYR_PHOSPHATASE_2"/>
    <property type="match status" value="1"/>
</dbReference>
<dbReference type="GO" id="GO:0033550">
    <property type="term" value="F:MAP kinase tyrosine phosphatase activity"/>
    <property type="evidence" value="ECO:0007669"/>
    <property type="project" value="TreeGrafter"/>
</dbReference>